<proteinExistence type="predicted"/>
<evidence type="ECO:0000256" key="1">
    <source>
        <dbReference type="ARBA" id="ARBA00022737"/>
    </source>
</evidence>
<feature type="domain" description="EF-hand" evidence="3">
    <location>
        <begin position="142"/>
        <end position="177"/>
    </location>
</feature>
<keyword evidence="1" id="KW-0677">Repeat</keyword>
<dbReference type="InterPro" id="IPR002048">
    <property type="entry name" value="EF_hand_dom"/>
</dbReference>
<dbReference type="AlphaFoldDB" id="A0AAW2YTD7"/>
<dbReference type="InterPro" id="IPR018247">
    <property type="entry name" value="EF_Hand_1_Ca_BS"/>
</dbReference>
<comment type="caution">
    <text evidence="4">The sequence shown here is derived from an EMBL/GenBank/DDBJ whole genome shotgun (WGS) entry which is preliminary data.</text>
</comment>
<dbReference type="SUPFAM" id="SSF47473">
    <property type="entry name" value="EF-hand"/>
    <property type="match status" value="1"/>
</dbReference>
<dbReference type="GO" id="GO:0019722">
    <property type="term" value="P:calcium-mediated signaling"/>
    <property type="evidence" value="ECO:0007669"/>
    <property type="project" value="InterPro"/>
</dbReference>
<dbReference type="PRINTS" id="PR00450">
    <property type="entry name" value="RECOVERIN"/>
</dbReference>
<keyword evidence="5" id="KW-1185">Reference proteome</keyword>
<dbReference type="SMART" id="SM00054">
    <property type="entry name" value="EFh"/>
    <property type="match status" value="4"/>
</dbReference>
<dbReference type="GO" id="GO:0005509">
    <property type="term" value="F:calcium ion binding"/>
    <property type="evidence" value="ECO:0007669"/>
    <property type="project" value="InterPro"/>
</dbReference>
<dbReference type="FunFam" id="1.10.238.10:FF:000003">
    <property type="entry name" value="Calmodulin A"/>
    <property type="match status" value="1"/>
</dbReference>
<protein>
    <submittedName>
        <fullName evidence="4">Serine/threonine-protein phosphatase 2B regulatory subunit</fullName>
    </submittedName>
</protein>
<organism evidence="4 5">
    <name type="scientific">Acrasis kona</name>
    <dbReference type="NCBI Taxonomy" id="1008807"/>
    <lineage>
        <taxon>Eukaryota</taxon>
        <taxon>Discoba</taxon>
        <taxon>Heterolobosea</taxon>
        <taxon>Tetramitia</taxon>
        <taxon>Eutetramitia</taxon>
        <taxon>Acrasidae</taxon>
        <taxon>Acrasis</taxon>
    </lineage>
</organism>
<dbReference type="PANTHER" id="PTHR23056:SF110">
    <property type="entry name" value="CALMODULIN"/>
    <property type="match status" value="1"/>
</dbReference>
<dbReference type="PROSITE" id="PS00018">
    <property type="entry name" value="EF_HAND_1"/>
    <property type="match status" value="3"/>
</dbReference>
<dbReference type="GO" id="GO:0019900">
    <property type="term" value="F:kinase binding"/>
    <property type="evidence" value="ECO:0007669"/>
    <property type="project" value="InterPro"/>
</dbReference>
<evidence type="ECO:0000256" key="2">
    <source>
        <dbReference type="ARBA" id="ARBA00022837"/>
    </source>
</evidence>
<evidence type="ECO:0000313" key="5">
    <source>
        <dbReference type="Proteomes" id="UP001431209"/>
    </source>
</evidence>
<evidence type="ECO:0000259" key="3">
    <source>
        <dbReference type="PROSITE" id="PS50222"/>
    </source>
</evidence>
<accession>A0AAW2YTD7</accession>
<dbReference type="PANTHER" id="PTHR23056">
    <property type="entry name" value="CALCINEURIN B"/>
    <property type="match status" value="1"/>
</dbReference>
<reference evidence="4 5" key="1">
    <citation type="submission" date="2024-03" db="EMBL/GenBank/DDBJ databases">
        <title>The Acrasis kona genome and developmental transcriptomes reveal deep origins of eukaryotic multicellular pathways.</title>
        <authorList>
            <person name="Sheikh S."/>
            <person name="Fu C.-J."/>
            <person name="Brown M.W."/>
            <person name="Baldauf S.L."/>
        </authorList>
    </citation>
    <scope>NUCLEOTIDE SEQUENCE [LARGE SCALE GENOMIC DNA]</scope>
    <source>
        <strain evidence="4 5">ATCC MYA-3509</strain>
    </source>
</reference>
<feature type="domain" description="EF-hand" evidence="3">
    <location>
        <begin position="62"/>
        <end position="97"/>
    </location>
</feature>
<feature type="domain" description="EF-hand" evidence="3">
    <location>
        <begin position="99"/>
        <end position="134"/>
    </location>
</feature>
<dbReference type="Gene3D" id="1.10.238.10">
    <property type="entry name" value="EF-hand"/>
    <property type="match status" value="1"/>
</dbReference>
<dbReference type="EMBL" id="JAOPGA020000682">
    <property type="protein sequence ID" value="KAL0480677.1"/>
    <property type="molecule type" value="Genomic_DNA"/>
</dbReference>
<dbReference type="Pfam" id="PF13499">
    <property type="entry name" value="EF-hand_7"/>
    <property type="match status" value="1"/>
</dbReference>
<dbReference type="InterPro" id="IPR045198">
    <property type="entry name" value="CNBL1-10"/>
</dbReference>
<keyword evidence="2" id="KW-0106">Calcium</keyword>
<evidence type="ECO:0000313" key="4">
    <source>
        <dbReference type="EMBL" id="KAL0480677.1"/>
    </source>
</evidence>
<sequence length="195" mass="22132">MGNQHGGQKALKKQELKKLVETTHFDIEEIRKLFEQFKGISSSREDDGVIDKQEFQNALGLKDSLFVDRMFSLFDEDNDGTIDFREFICGLSVFCEKGTIDEKLKFSFRIYDFDNDGCIDKEELFKLLEAIVQNSLGIPQEQLHSLVDATFAEADTDGDGKISFEEYRVLVTKHPAMIGNMTITTNVKRNTGAAQ</sequence>
<dbReference type="InterPro" id="IPR011992">
    <property type="entry name" value="EF-hand-dom_pair"/>
</dbReference>
<name>A0AAW2YTD7_9EUKA</name>
<dbReference type="PROSITE" id="PS50222">
    <property type="entry name" value="EF_HAND_2"/>
    <property type="match status" value="3"/>
</dbReference>
<dbReference type="Pfam" id="PF00036">
    <property type="entry name" value="EF-hand_1"/>
    <property type="match status" value="1"/>
</dbReference>
<gene>
    <name evidence="4" type="ORF">AKO1_006868</name>
</gene>
<dbReference type="CDD" id="cd00051">
    <property type="entry name" value="EFh"/>
    <property type="match status" value="3"/>
</dbReference>
<dbReference type="Proteomes" id="UP001431209">
    <property type="component" value="Unassembled WGS sequence"/>
</dbReference>